<gene>
    <name evidence="3" type="ORF">HLH25_09210</name>
    <name evidence="2" type="ORF">HLH26_09030</name>
</gene>
<evidence type="ECO:0000256" key="1">
    <source>
        <dbReference type="SAM" id="MobiDB-lite"/>
    </source>
</evidence>
<organism evidence="2 5">
    <name type="scientific">Gluconacetobacter dulcium</name>
    <dbReference type="NCBI Taxonomy" id="2729096"/>
    <lineage>
        <taxon>Bacteria</taxon>
        <taxon>Pseudomonadati</taxon>
        <taxon>Pseudomonadota</taxon>
        <taxon>Alphaproteobacteria</taxon>
        <taxon>Acetobacterales</taxon>
        <taxon>Acetobacteraceae</taxon>
        <taxon>Gluconacetobacter</taxon>
    </lineage>
</organism>
<name>A0A7W4NSJ6_9PROT</name>
<dbReference type="AlphaFoldDB" id="A0A7W4NSJ6"/>
<evidence type="ECO:0000313" key="5">
    <source>
        <dbReference type="Proteomes" id="UP000561077"/>
    </source>
</evidence>
<dbReference type="EMBL" id="JABEQN010000009">
    <property type="protein sequence ID" value="MBB2193820.1"/>
    <property type="molecule type" value="Genomic_DNA"/>
</dbReference>
<accession>A0A7W4NSJ6</accession>
<dbReference type="EMBL" id="JABEQO010000009">
    <property type="protein sequence ID" value="MBB2164684.1"/>
    <property type="molecule type" value="Genomic_DNA"/>
</dbReference>
<proteinExistence type="predicted"/>
<feature type="region of interest" description="Disordered" evidence="1">
    <location>
        <begin position="1"/>
        <end position="22"/>
    </location>
</feature>
<dbReference type="RefSeq" id="WP_182973787.1">
    <property type="nucleotide sequence ID" value="NZ_JABEQN010000009.1"/>
</dbReference>
<comment type="caution">
    <text evidence="2">The sequence shown here is derived from an EMBL/GenBank/DDBJ whole genome shotgun (WGS) entry which is preliminary data.</text>
</comment>
<protein>
    <submittedName>
        <fullName evidence="2">Uncharacterized protein</fullName>
    </submittedName>
</protein>
<dbReference type="Proteomes" id="UP000561077">
    <property type="component" value="Unassembled WGS sequence"/>
</dbReference>
<evidence type="ECO:0000313" key="4">
    <source>
        <dbReference type="Proteomes" id="UP000540490"/>
    </source>
</evidence>
<keyword evidence="4" id="KW-1185">Reference proteome</keyword>
<reference evidence="4 5" key="1">
    <citation type="submission" date="2020-04" db="EMBL/GenBank/DDBJ databases">
        <title>Description of novel Gluconacetobacter.</title>
        <authorList>
            <person name="Sombolestani A."/>
        </authorList>
    </citation>
    <scope>NUCLEOTIDE SEQUENCE [LARGE SCALE GENOMIC DNA]</scope>
    <source>
        <strain evidence="3 4">LMG 1728</strain>
        <strain evidence="2 5">LMG 1731</strain>
    </source>
</reference>
<dbReference type="Proteomes" id="UP000540490">
    <property type="component" value="Unassembled WGS sequence"/>
</dbReference>
<evidence type="ECO:0000313" key="3">
    <source>
        <dbReference type="EMBL" id="MBB2193820.1"/>
    </source>
</evidence>
<sequence>MNAATRAANPFHGTRRQPPCPIDPEDELTALPRVYLSTWRQATRPRPQSVRPVAPTSPAVIGRLLGIAVASGLRRPNHQSYENDPLYWREFMPEDALVSLIHATGGGFWQVDISLIAVEDEQTIDDVMDAVINMCVDEFTRLNPDIAIPCNDDAIAGSIQQCVVDGWRAGNTLSAVIGRVRDDYRCVRSDVEQAIIERFRSRPGPAA</sequence>
<evidence type="ECO:0000313" key="2">
    <source>
        <dbReference type="EMBL" id="MBB2164684.1"/>
    </source>
</evidence>